<gene>
    <name evidence="1" type="ORF">V1517DRAFT_331667</name>
</gene>
<keyword evidence="2" id="KW-1185">Reference proteome</keyword>
<evidence type="ECO:0000313" key="2">
    <source>
        <dbReference type="Proteomes" id="UP001489719"/>
    </source>
</evidence>
<dbReference type="Proteomes" id="UP001489719">
    <property type="component" value="Unassembled WGS sequence"/>
</dbReference>
<name>A0ACC3TFI0_9ASCO</name>
<accession>A0ACC3TFI0</accession>
<reference evidence="2" key="1">
    <citation type="journal article" date="2024" name="Front. Bioeng. Biotechnol.">
        <title>Genome-scale model development and genomic sequencing of the oleaginous clade Lipomyces.</title>
        <authorList>
            <person name="Czajka J.J."/>
            <person name="Han Y."/>
            <person name="Kim J."/>
            <person name="Mondo S.J."/>
            <person name="Hofstad B.A."/>
            <person name="Robles A."/>
            <person name="Haridas S."/>
            <person name="Riley R."/>
            <person name="LaButti K."/>
            <person name="Pangilinan J."/>
            <person name="Andreopoulos W."/>
            <person name="Lipzen A."/>
            <person name="Yan J."/>
            <person name="Wang M."/>
            <person name="Ng V."/>
            <person name="Grigoriev I.V."/>
            <person name="Spatafora J.W."/>
            <person name="Magnuson J.K."/>
            <person name="Baker S.E."/>
            <person name="Pomraning K.R."/>
        </authorList>
    </citation>
    <scope>NUCLEOTIDE SEQUENCE [LARGE SCALE GENOMIC DNA]</scope>
    <source>
        <strain evidence="2">CBS 10300</strain>
    </source>
</reference>
<comment type="caution">
    <text evidence="1">The sequence shown here is derived from an EMBL/GenBank/DDBJ whole genome shotgun (WGS) entry which is preliminary data.</text>
</comment>
<organism evidence="1 2">
    <name type="scientific">Lipomyces orientalis</name>
    <dbReference type="NCBI Taxonomy" id="1233043"/>
    <lineage>
        <taxon>Eukaryota</taxon>
        <taxon>Fungi</taxon>
        <taxon>Dikarya</taxon>
        <taxon>Ascomycota</taxon>
        <taxon>Saccharomycotina</taxon>
        <taxon>Lipomycetes</taxon>
        <taxon>Lipomycetales</taxon>
        <taxon>Lipomycetaceae</taxon>
        <taxon>Lipomyces</taxon>
    </lineage>
</organism>
<protein>
    <submittedName>
        <fullName evidence="1">Uncharacterized protein</fullName>
    </submittedName>
</protein>
<sequence>MEDLESFSASFPIYSSSYWLGNTYILASVPRCFSIALLVFVFLRVFLLVYNSRLMLFSFHVFFDLSSVYLLCYFISLLSFSYYL</sequence>
<evidence type="ECO:0000313" key="1">
    <source>
        <dbReference type="EMBL" id="KAK9319720.1"/>
    </source>
</evidence>
<dbReference type="EMBL" id="MU970167">
    <property type="protein sequence ID" value="KAK9319720.1"/>
    <property type="molecule type" value="Genomic_DNA"/>
</dbReference>
<proteinExistence type="predicted"/>